<dbReference type="GO" id="GO:0016853">
    <property type="term" value="F:isomerase activity"/>
    <property type="evidence" value="ECO:0007669"/>
    <property type="project" value="UniProtKB-KW"/>
</dbReference>
<gene>
    <name evidence="6" type="ORF">SAMN05216495_10239</name>
</gene>
<reference evidence="6 7" key="1">
    <citation type="submission" date="2016-10" db="EMBL/GenBank/DDBJ databases">
        <authorList>
            <person name="Varghese N."/>
            <person name="Submissions S."/>
        </authorList>
    </citation>
    <scope>NUCLEOTIDE SEQUENCE [LARGE SCALE GENOMIC DNA]</scope>
    <source>
        <strain evidence="6 7">WCC6</strain>
    </source>
</reference>
<dbReference type="RefSeq" id="WP_074704294.1">
    <property type="nucleotide sequence ID" value="NZ_CALAKB010000019.1"/>
</dbReference>
<proteinExistence type="predicted"/>
<dbReference type="CDD" id="cd02966">
    <property type="entry name" value="TlpA_like_family"/>
    <property type="match status" value="1"/>
</dbReference>
<dbReference type="PROSITE" id="PS00194">
    <property type="entry name" value="THIOREDOXIN_1"/>
    <property type="match status" value="1"/>
</dbReference>
<dbReference type="AlphaFoldDB" id="A0A1H2TY87"/>
<dbReference type="Proteomes" id="UP000182379">
    <property type="component" value="Unassembled WGS sequence"/>
</dbReference>
<evidence type="ECO:0000256" key="3">
    <source>
        <dbReference type="SAM" id="MobiDB-lite"/>
    </source>
</evidence>
<organism evidence="6 7">
    <name type="scientific">Acidaminococcus fermentans</name>
    <dbReference type="NCBI Taxonomy" id="905"/>
    <lineage>
        <taxon>Bacteria</taxon>
        <taxon>Bacillati</taxon>
        <taxon>Bacillota</taxon>
        <taxon>Negativicutes</taxon>
        <taxon>Acidaminococcales</taxon>
        <taxon>Acidaminococcaceae</taxon>
        <taxon>Acidaminococcus</taxon>
    </lineage>
</organism>
<dbReference type="PROSITE" id="PS51257">
    <property type="entry name" value="PROKAR_LIPOPROTEIN"/>
    <property type="match status" value="1"/>
</dbReference>
<accession>A0A1H2TY87</accession>
<feature type="domain" description="Thioredoxin" evidence="5">
    <location>
        <begin position="39"/>
        <end position="175"/>
    </location>
</feature>
<keyword evidence="6" id="KW-0413">Isomerase</keyword>
<evidence type="ECO:0000259" key="5">
    <source>
        <dbReference type="PROSITE" id="PS51352"/>
    </source>
</evidence>
<evidence type="ECO:0000256" key="4">
    <source>
        <dbReference type="SAM" id="SignalP"/>
    </source>
</evidence>
<comment type="subcellular location">
    <subcellularLocation>
        <location evidence="1">Cell envelope</location>
    </subcellularLocation>
</comment>
<feature type="signal peptide" evidence="4">
    <location>
        <begin position="1"/>
        <end position="18"/>
    </location>
</feature>
<dbReference type="GO" id="GO:0016491">
    <property type="term" value="F:oxidoreductase activity"/>
    <property type="evidence" value="ECO:0007669"/>
    <property type="project" value="InterPro"/>
</dbReference>
<sequence>MKAKMILTALFASAVLLAAGCGGSSGGAQTNAPASSQASAQKAAAPGFTLKEPAGPERTVQPGDGKVYVINFWATWCPPCRSEMPELNTFAQKHKEKVQFYGVNLQEEGDKVQGFLKDNGYTMPVLLDQEGKAATLYKVRVIPTTVILDEKGNILQRHEGVITAQQLETLLKGKL</sequence>
<protein>
    <submittedName>
        <fullName evidence="6">Thiol-disulfide isomerase or thioredoxin</fullName>
    </submittedName>
</protein>
<dbReference type="PROSITE" id="PS51352">
    <property type="entry name" value="THIOREDOXIN_2"/>
    <property type="match status" value="1"/>
</dbReference>
<dbReference type="EMBL" id="FNOP01000002">
    <property type="protein sequence ID" value="SDW48717.1"/>
    <property type="molecule type" value="Genomic_DNA"/>
</dbReference>
<dbReference type="Pfam" id="PF08534">
    <property type="entry name" value="Redoxin"/>
    <property type="match status" value="1"/>
</dbReference>
<feature type="region of interest" description="Disordered" evidence="3">
    <location>
        <begin position="27"/>
        <end position="57"/>
    </location>
</feature>
<dbReference type="InterPro" id="IPR013740">
    <property type="entry name" value="Redoxin"/>
</dbReference>
<evidence type="ECO:0000313" key="7">
    <source>
        <dbReference type="Proteomes" id="UP000182379"/>
    </source>
</evidence>
<evidence type="ECO:0000256" key="2">
    <source>
        <dbReference type="ARBA" id="ARBA00022748"/>
    </source>
</evidence>
<name>A0A1H2TY87_ACIFE</name>
<dbReference type="GO" id="GO:0017004">
    <property type="term" value="P:cytochrome complex assembly"/>
    <property type="evidence" value="ECO:0007669"/>
    <property type="project" value="UniProtKB-KW"/>
</dbReference>
<dbReference type="PANTHER" id="PTHR42852">
    <property type="entry name" value="THIOL:DISULFIDE INTERCHANGE PROTEIN DSBE"/>
    <property type="match status" value="1"/>
</dbReference>
<keyword evidence="2" id="KW-0201">Cytochrome c-type biogenesis</keyword>
<dbReference type="GO" id="GO:0030313">
    <property type="term" value="C:cell envelope"/>
    <property type="evidence" value="ECO:0007669"/>
    <property type="project" value="UniProtKB-SubCell"/>
</dbReference>
<dbReference type="InterPro" id="IPR017937">
    <property type="entry name" value="Thioredoxin_CS"/>
</dbReference>
<dbReference type="InterPro" id="IPR050553">
    <property type="entry name" value="Thioredoxin_ResA/DsbE_sf"/>
</dbReference>
<comment type="caution">
    <text evidence="6">The sequence shown here is derived from an EMBL/GenBank/DDBJ whole genome shotgun (WGS) entry which is preliminary data.</text>
</comment>
<dbReference type="Gene3D" id="3.40.30.10">
    <property type="entry name" value="Glutaredoxin"/>
    <property type="match status" value="1"/>
</dbReference>
<feature type="chain" id="PRO_5039508796" evidence="4">
    <location>
        <begin position="19"/>
        <end position="175"/>
    </location>
</feature>
<evidence type="ECO:0000313" key="6">
    <source>
        <dbReference type="EMBL" id="SDW48717.1"/>
    </source>
</evidence>
<dbReference type="SUPFAM" id="SSF52833">
    <property type="entry name" value="Thioredoxin-like"/>
    <property type="match status" value="1"/>
</dbReference>
<feature type="compositionally biased region" description="Low complexity" evidence="3">
    <location>
        <begin position="27"/>
        <end position="45"/>
    </location>
</feature>
<keyword evidence="4" id="KW-0732">Signal</keyword>
<evidence type="ECO:0000256" key="1">
    <source>
        <dbReference type="ARBA" id="ARBA00004196"/>
    </source>
</evidence>
<dbReference type="PANTHER" id="PTHR42852:SF17">
    <property type="entry name" value="THIOREDOXIN-LIKE PROTEIN HI_1115"/>
    <property type="match status" value="1"/>
</dbReference>
<dbReference type="InterPro" id="IPR036249">
    <property type="entry name" value="Thioredoxin-like_sf"/>
</dbReference>
<dbReference type="InterPro" id="IPR013766">
    <property type="entry name" value="Thioredoxin_domain"/>
</dbReference>